<evidence type="ECO:0000313" key="2">
    <source>
        <dbReference type="EMBL" id="EOB08607.1"/>
    </source>
</evidence>
<proteinExistence type="predicted"/>
<feature type="compositionally biased region" description="Polar residues" evidence="1">
    <location>
        <begin position="218"/>
        <end position="227"/>
    </location>
</feature>
<feature type="region of interest" description="Disordered" evidence="1">
    <location>
        <begin position="181"/>
        <end position="227"/>
    </location>
</feature>
<dbReference type="AlphaFoldDB" id="R0KEW1"/>
<evidence type="ECO:0000256" key="1">
    <source>
        <dbReference type="SAM" id="MobiDB-lite"/>
    </source>
</evidence>
<gene>
    <name evidence="2" type="ORF">Anapl_05853</name>
</gene>
<accession>R0KEW1</accession>
<evidence type="ECO:0000313" key="3">
    <source>
        <dbReference type="Proteomes" id="UP000296049"/>
    </source>
</evidence>
<keyword evidence="3" id="KW-1185">Reference proteome</keyword>
<protein>
    <submittedName>
        <fullName evidence="2">Uncharacterized protein</fullName>
    </submittedName>
</protein>
<organism evidence="2 3">
    <name type="scientific">Anas platyrhynchos</name>
    <name type="common">Mallard</name>
    <name type="synonym">Anas boschas</name>
    <dbReference type="NCBI Taxonomy" id="8839"/>
    <lineage>
        <taxon>Eukaryota</taxon>
        <taxon>Metazoa</taxon>
        <taxon>Chordata</taxon>
        <taxon>Craniata</taxon>
        <taxon>Vertebrata</taxon>
        <taxon>Euteleostomi</taxon>
        <taxon>Archelosauria</taxon>
        <taxon>Archosauria</taxon>
        <taxon>Dinosauria</taxon>
        <taxon>Saurischia</taxon>
        <taxon>Theropoda</taxon>
        <taxon>Coelurosauria</taxon>
        <taxon>Aves</taxon>
        <taxon>Neognathae</taxon>
        <taxon>Galloanserae</taxon>
        <taxon>Anseriformes</taxon>
        <taxon>Anatidae</taxon>
        <taxon>Anatinae</taxon>
        <taxon>Anas</taxon>
    </lineage>
</organism>
<reference evidence="3" key="1">
    <citation type="journal article" date="2013" name="Nat. Genet.">
        <title>The duck genome and transcriptome provide insight into an avian influenza virus reservoir species.</title>
        <authorList>
            <person name="Huang Y."/>
            <person name="Li Y."/>
            <person name="Burt D.W."/>
            <person name="Chen H."/>
            <person name="Zhang Y."/>
            <person name="Qian W."/>
            <person name="Kim H."/>
            <person name="Gan S."/>
            <person name="Zhao Y."/>
            <person name="Li J."/>
            <person name="Yi K."/>
            <person name="Feng H."/>
            <person name="Zhu P."/>
            <person name="Li B."/>
            <person name="Liu Q."/>
            <person name="Fairley S."/>
            <person name="Magor K.E."/>
            <person name="Du Z."/>
            <person name="Hu X."/>
            <person name="Goodman L."/>
            <person name="Tafer H."/>
            <person name="Vignal A."/>
            <person name="Lee T."/>
            <person name="Kim K.W."/>
            <person name="Sheng Z."/>
            <person name="An Y."/>
            <person name="Searle S."/>
            <person name="Herrero J."/>
            <person name="Groenen M.A."/>
            <person name="Crooijmans R.P."/>
            <person name="Faraut T."/>
            <person name="Cai Q."/>
            <person name="Webster R.G."/>
            <person name="Aldridge J.R."/>
            <person name="Warren W.C."/>
            <person name="Bartschat S."/>
            <person name="Kehr S."/>
            <person name="Marz M."/>
            <person name="Stadler P.F."/>
            <person name="Smith J."/>
            <person name="Kraus R.H."/>
            <person name="Zhao Y."/>
            <person name="Ren L."/>
            <person name="Fei J."/>
            <person name="Morisson M."/>
            <person name="Kaiser P."/>
            <person name="Griffin D.K."/>
            <person name="Rao M."/>
            <person name="Pitel F."/>
            <person name="Wang J."/>
            <person name="Li N."/>
        </authorList>
    </citation>
    <scope>NUCLEOTIDE SEQUENCE [LARGE SCALE GENOMIC DNA]</scope>
</reference>
<sequence>MLKASAMPHLAPSWCVPPSKGTRKAPALAPLLKKLSDAGCLGCFSDGDEIISASRCVFPPDSRVLAACVHGHGVPAGKAVLISGQLYPLADEHVASREEAGCYLPGSDPQKLLDAGDVEVVPAAGDKSTGLARRGNVRCQDIWNHKSVVEHKDPHCTELRTPSEEKHLVKQRNYALSMTYSPEGERQHQNVPKSNPPGSYSLKNATAPNGQEILAPDSLQSQTQNTR</sequence>
<dbReference type="EMBL" id="KB742435">
    <property type="protein sequence ID" value="EOB08607.1"/>
    <property type="molecule type" value="Genomic_DNA"/>
</dbReference>
<feature type="compositionally biased region" description="Polar residues" evidence="1">
    <location>
        <begin position="189"/>
        <end position="209"/>
    </location>
</feature>
<name>R0KEW1_ANAPL</name>
<dbReference type="Proteomes" id="UP000296049">
    <property type="component" value="Unassembled WGS sequence"/>
</dbReference>